<sequence>MRQELKDLTFSDHSEWFGLGPLALAVFAGIRAFLADESFARGAWAAIAVLMLILCAVYVFWTWRRKRT</sequence>
<dbReference type="RefSeq" id="WP_253239754.1">
    <property type="nucleotide sequence ID" value="NZ_JAMYJR010000027.1"/>
</dbReference>
<keyword evidence="1" id="KW-0472">Membrane</keyword>
<feature type="transmembrane region" description="Helical" evidence="1">
    <location>
        <begin position="41"/>
        <end position="61"/>
    </location>
</feature>
<feature type="transmembrane region" description="Helical" evidence="1">
    <location>
        <begin position="16"/>
        <end position="35"/>
    </location>
</feature>
<comment type="caution">
    <text evidence="2">The sequence shown here is derived from an EMBL/GenBank/DDBJ whole genome shotgun (WGS) entry which is preliminary data.</text>
</comment>
<protein>
    <submittedName>
        <fullName evidence="2">Uncharacterized protein</fullName>
    </submittedName>
</protein>
<gene>
    <name evidence="2" type="ORF">M1L60_24060</name>
</gene>
<organism evidence="2 3">
    <name type="scientific">Paractinoplanes aksuensis</name>
    <dbReference type="NCBI Taxonomy" id="2939490"/>
    <lineage>
        <taxon>Bacteria</taxon>
        <taxon>Bacillati</taxon>
        <taxon>Actinomycetota</taxon>
        <taxon>Actinomycetes</taxon>
        <taxon>Micromonosporales</taxon>
        <taxon>Micromonosporaceae</taxon>
        <taxon>Paractinoplanes</taxon>
    </lineage>
</organism>
<evidence type="ECO:0000256" key="1">
    <source>
        <dbReference type="SAM" id="Phobius"/>
    </source>
</evidence>
<dbReference type="EMBL" id="JAMYJR010000027">
    <property type="protein sequence ID" value="MCO8273675.1"/>
    <property type="molecule type" value="Genomic_DNA"/>
</dbReference>
<name>A0ABT1DS74_9ACTN</name>
<accession>A0ABT1DS74</accession>
<keyword evidence="1" id="KW-1133">Transmembrane helix</keyword>
<keyword evidence="3" id="KW-1185">Reference proteome</keyword>
<evidence type="ECO:0000313" key="3">
    <source>
        <dbReference type="Proteomes" id="UP001523369"/>
    </source>
</evidence>
<evidence type="ECO:0000313" key="2">
    <source>
        <dbReference type="EMBL" id="MCO8273675.1"/>
    </source>
</evidence>
<proteinExistence type="predicted"/>
<keyword evidence="1" id="KW-0812">Transmembrane</keyword>
<dbReference type="Proteomes" id="UP001523369">
    <property type="component" value="Unassembled WGS sequence"/>
</dbReference>
<reference evidence="2 3" key="1">
    <citation type="submission" date="2022-06" db="EMBL/GenBank/DDBJ databases">
        <title>New Species of the Genus Actinoplanes, ActinopZanes ferrugineus.</title>
        <authorList>
            <person name="Ding P."/>
        </authorList>
    </citation>
    <scope>NUCLEOTIDE SEQUENCE [LARGE SCALE GENOMIC DNA]</scope>
    <source>
        <strain evidence="2 3">TRM88003</strain>
    </source>
</reference>